<accession>A0ABN3GZP5</accession>
<gene>
    <name evidence="1" type="ORF">GCM10010246_66830</name>
</gene>
<protein>
    <submittedName>
        <fullName evidence="1">Uncharacterized protein</fullName>
    </submittedName>
</protein>
<dbReference type="Proteomes" id="UP001500253">
    <property type="component" value="Unassembled WGS sequence"/>
</dbReference>
<keyword evidence="2" id="KW-1185">Reference proteome</keyword>
<comment type="caution">
    <text evidence="1">The sequence shown here is derived from an EMBL/GenBank/DDBJ whole genome shotgun (WGS) entry which is preliminary data.</text>
</comment>
<sequence length="48" mass="5516">MERAVATAISIDAEHPRVRSMLDSFTRDLRRIAPGPLYDSWEQQWTAA</sequence>
<dbReference type="EMBL" id="BAAASD010000040">
    <property type="protein sequence ID" value="GAA2364979.1"/>
    <property type="molecule type" value="Genomic_DNA"/>
</dbReference>
<organism evidence="1 2">
    <name type="scientific">Streptomyces cuspidosporus</name>
    <dbReference type="NCBI Taxonomy" id="66882"/>
    <lineage>
        <taxon>Bacteria</taxon>
        <taxon>Bacillati</taxon>
        <taxon>Actinomycetota</taxon>
        <taxon>Actinomycetes</taxon>
        <taxon>Kitasatosporales</taxon>
        <taxon>Streptomycetaceae</taxon>
        <taxon>Streptomyces</taxon>
    </lineage>
</organism>
<proteinExistence type="predicted"/>
<reference evidence="2" key="1">
    <citation type="journal article" date="2019" name="Int. J. Syst. Evol. Microbiol.">
        <title>The Global Catalogue of Microorganisms (GCM) 10K type strain sequencing project: providing services to taxonomists for standard genome sequencing and annotation.</title>
        <authorList>
            <consortium name="The Broad Institute Genomics Platform"/>
            <consortium name="The Broad Institute Genome Sequencing Center for Infectious Disease"/>
            <person name="Wu L."/>
            <person name="Ma J."/>
        </authorList>
    </citation>
    <scope>NUCLEOTIDE SEQUENCE [LARGE SCALE GENOMIC DNA]</scope>
    <source>
        <strain evidence="2">JCM 4316</strain>
    </source>
</reference>
<evidence type="ECO:0000313" key="1">
    <source>
        <dbReference type="EMBL" id="GAA2364979.1"/>
    </source>
</evidence>
<evidence type="ECO:0000313" key="2">
    <source>
        <dbReference type="Proteomes" id="UP001500253"/>
    </source>
</evidence>
<name>A0ABN3GZP5_9ACTN</name>